<gene>
    <name evidence="1" type="ORF">FOVG_13943</name>
</gene>
<organism evidence="1">
    <name type="scientific">Fusarium oxysporum f. sp. pisi HDV247</name>
    <dbReference type="NCBI Taxonomy" id="1080344"/>
    <lineage>
        <taxon>Eukaryota</taxon>
        <taxon>Fungi</taxon>
        <taxon>Dikarya</taxon>
        <taxon>Ascomycota</taxon>
        <taxon>Pezizomycotina</taxon>
        <taxon>Sordariomycetes</taxon>
        <taxon>Hypocreomycetidae</taxon>
        <taxon>Hypocreales</taxon>
        <taxon>Nectriaceae</taxon>
        <taxon>Fusarium</taxon>
        <taxon>Fusarium oxysporum species complex</taxon>
    </lineage>
</organism>
<name>W9NYZ2_FUSOX</name>
<dbReference type="AlphaFoldDB" id="W9NYZ2"/>
<sequence length="149" mass="15923">MADWNVGTNVLTDFVDGDGEMHGINDVERKPLHAATGHEAASGTVIKVAPKPISVRATREGGVKHSFATTALNCGELATRKPAKTCRSRSGSSICWALFFHAQESIAETVDLEIPPGRKARGWWFTSGESDGAGNSGDALLIDHHSIER</sequence>
<reference evidence="1" key="2">
    <citation type="submission" date="2012-05" db="EMBL/GenBank/DDBJ databases">
        <title>Annotation of the Genome Sequence of Fusarium oxysporum HDV247.</title>
        <authorList>
            <consortium name="The Broad Institute Genomics Platform"/>
            <person name="Ma L.-J."/>
            <person name="Corby-Kistler H."/>
            <person name="Broz K."/>
            <person name="Gale L.R."/>
            <person name="Jonkers W."/>
            <person name="O'Donnell K."/>
            <person name="Ploetz R."/>
            <person name="Steinberg C."/>
            <person name="Schwartz D.C."/>
            <person name="VanEtten H."/>
            <person name="Zhou S."/>
            <person name="Young S.K."/>
            <person name="Zeng Q."/>
            <person name="Gargeya S."/>
            <person name="Fitzgerald M."/>
            <person name="Abouelleil A."/>
            <person name="Alvarado L."/>
            <person name="Chapman S.B."/>
            <person name="Gainer-Dewar J."/>
            <person name="Goldberg J."/>
            <person name="Griggs A."/>
            <person name="Gujja S."/>
            <person name="Hansen M."/>
            <person name="Howarth C."/>
            <person name="Imamovic A."/>
            <person name="Ireland A."/>
            <person name="Larimer J."/>
            <person name="McCowan C."/>
            <person name="Murphy C."/>
            <person name="Pearson M."/>
            <person name="Poon T.W."/>
            <person name="Priest M."/>
            <person name="Roberts A."/>
            <person name="Saif S."/>
            <person name="Shea T."/>
            <person name="Sykes S."/>
            <person name="Wortman J."/>
            <person name="Nusbaum C."/>
            <person name="Birren B."/>
        </authorList>
    </citation>
    <scope>NUCLEOTIDE SEQUENCE</scope>
    <source>
        <strain evidence="1">HDV247</strain>
    </source>
</reference>
<evidence type="ECO:0000313" key="1">
    <source>
        <dbReference type="EMBL" id="EXA35182.1"/>
    </source>
</evidence>
<dbReference type="Proteomes" id="UP000030751">
    <property type="component" value="Unassembled WGS sequence"/>
</dbReference>
<reference evidence="1" key="1">
    <citation type="submission" date="2011-10" db="EMBL/GenBank/DDBJ databases">
        <title>The Genome Sequence of Fusarium oxysporum HDV247.</title>
        <authorList>
            <consortium name="The Broad Institute Genome Sequencing Platform"/>
            <person name="Ma L.-J."/>
            <person name="Gale L.R."/>
            <person name="Schwartz D.C."/>
            <person name="Zhou S."/>
            <person name="Corby-Kistler H."/>
            <person name="Young S.K."/>
            <person name="Zeng Q."/>
            <person name="Gargeya S."/>
            <person name="Fitzgerald M."/>
            <person name="Haas B."/>
            <person name="Abouelleil A."/>
            <person name="Alvarado L."/>
            <person name="Arachchi H.M."/>
            <person name="Berlin A."/>
            <person name="Brown A."/>
            <person name="Chapman S.B."/>
            <person name="Chen Z."/>
            <person name="Dunbar C."/>
            <person name="Freedman E."/>
            <person name="Gearin G."/>
            <person name="Goldberg J."/>
            <person name="Griggs A."/>
            <person name="Gujja S."/>
            <person name="Heiman D."/>
            <person name="Howarth C."/>
            <person name="Larson L."/>
            <person name="Lui A."/>
            <person name="MacDonald P.J.P."/>
            <person name="Montmayeur A."/>
            <person name="Murphy C."/>
            <person name="Neiman D."/>
            <person name="Pearson M."/>
            <person name="Priest M."/>
            <person name="Roberts A."/>
            <person name="Saif S."/>
            <person name="Shea T."/>
            <person name="Shenoy N."/>
            <person name="Sisk P."/>
            <person name="Stolte C."/>
            <person name="Sykes S."/>
            <person name="Wortman J."/>
            <person name="Nusbaum C."/>
            <person name="Birren B."/>
        </authorList>
    </citation>
    <scope>NUCLEOTIDE SEQUENCE [LARGE SCALE GENOMIC DNA]</scope>
    <source>
        <strain evidence="1">HDV247</strain>
    </source>
</reference>
<accession>W9NYZ2</accession>
<protein>
    <submittedName>
        <fullName evidence="1">Uncharacterized protein</fullName>
    </submittedName>
</protein>
<dbReference type="EMBL" id="JH650979">
    <property type="protein sequence ID" value="EXA35182.1"/>
    <property type="molecule type" value="Genomic_DNA"/>
</dbReference>
<dbReference type="HOGENOM" id="CLU_1749706_0_0_1"/>
<proteinExistence type="predicted"/>